<dbReference type="GO" id="GO:0046982">
    <property type="term" value="F:protein heterodimerization activity"/>
    <property type="evidence" value="ECO:0007669"/>
    <property type="project" value="InterPro"/>
</dbReference>
<feature type="domain" description="Histone H2A C-terminal" evidence="8">
    <location>
        <begin position="90"/>
        <end position="120"/>
    </location>
</feature>
<dbReference type="PRINTS" id="PR00620">
    <property type="entry name" value="HISTONEH2A"/>
</dbReference>
<protein>
    <recommendedName>
        <fullName evidence="5">Histone H2A</fullName>
    </recommendedName>
</protein>
<comment type="subunit">
    <text evidence="5">The nucleosome is a histone octamer containing two molecules each of H2A, H2B, H3 and H4 assembled in one H3-H4 heterotetramer and two H2A-H2B heterodimers. The octamer wraps approximately 147 bp of DNA.</text>
</comment>
<keyword evidence="4 5" id="KW-0544">Nucleosome core</keyword>
<keyword evidence="3" id="KW-1017">Isopeptide bond</keyword>
<keyword evidence="10" id="KW-1185">Reference proteome</keyword>
<evidence type="ECO:0000256" key="1">
    <source>
        <dbReference type="ARBA" id="ARBA00004286"/>
    </source>
</evidence>
<dbReference type="InterPro" id="IPR007125">
    <property type="entry name" value="H2A/H2B/H3"/>
</dbReference>
<comment type="caution">
    <text evidence="9">The sequence shown here is derived from an EMBL/GenBank/DDBJ whole genome shotgun (WGS) entry which is preliminary data.</text>
</comment>
<feature type="domain" description="Core Histone H2A/H2B/H3" evidence="7">
    <location>
        <begin position="9"/>
        <end position="87"/>
    </location>
</feature>
<evidence type="ECO:0000259" key="8">
    <source>
        <dbReference type="Pfam" id="PF16211"/>
    </source>
</evidence>
<keyword evidence="5" id="KW-0238">DNA-binding</keyword>
<dbReference type="AlphaFoldDB" id="A0A1W0WK89"/>
<evidence type="ECO:0000256" key="2">
    <source>
        <dbReference type="ARBA" id="ARBA00022454"/>
    </source>
</evidence>
<evidence type="ECO:0000256" key="4">
    <source>
        <dbReference type="ARBA" id="ARBA00023269"/>
    </source>
</evidence>
<proteinExistence type="inferred from homology"/>
<dbReference type="FunFam" id="1.10.20.10:FF:000093">
    <property type="entry name" value="Histone H2A"/>
    <property type="match status" value="1"/>
</dbReference>
<gene>
    <name evidence="9" type="ORF">BV898_10212</name>
</gene>
<organism evidence="9 10">
    <name type="scientific">Hypsibius exemplaris</name>
    <name type="common">Freshwater tardigrade</name>
    <dbReference type="NCBI Taxonomy" id="2072580"/>
    <lineage>
        <taxon>Eukaryota</taxon>
        <taxon>Metazoa</taxon>
        <taxon>Ecdysozoa</taxon>
        <taxon>Tardigrada</taxon>
        <taxon>Eutardigrada</taxon>
        <taxon>Parachela</taxon>
        <taxon>Hypsibioidea</taxon>
        <taxon>Hypsibiidae</taxon>
        <taxon>Hypsibius</taxon>
    </lineage>
</organism>
<dbReference type="InterPro" id="IPR032454">
    <property type="entry name" value="Histone_H2A_C"/>
</dbReference>
<keyword evidence="5" id="KW-0539">Nucleus</keyword>
<comment type="subcellular location">
    <subcellularLocation>
        <location evidence="1">Chromosome</location>
    </subcellularLocation>
    <subcellularLocation>
        <location evidence="5">Nucleus</location>
    </subcellularLocation>
</comment>
<dbReference type="Proteomes" id="UP000192578">
    <property type="component" value="Unassembled WGS sequence"/>
</dbReference>
<dbReference type="GO" id="GO:0030527">
    <property type="term" value="F:structural constituent of chromatin"/>
    <property type="evidence" value="ECO:0007669"/>
    <property type="project" value="InterPro"/>
</dbReference>
<dbReference type="GO" id="GO:0003677">
    <property type="term" value="F:DNA binding"/>
    <property type="evidence" value="ECO:0007669"/>
    <property type="project" value="UniProtKB-KW"/>
</dbReference>
<evidence type="ECO:0000259" key="7">
    <source>
        <dbReference type="Pfam" id="PF00125"/>
    </source>
</evidence>
<dbReference type="CDD" id="cd00074">
    <property type="entry name" value="HFD_H2A"/>
    <property type="match status" value="1"/>
</dbReference>
<name>A0A1W0WK89_HYPEX</name>
<dbReference type="PANTHER" id="PTHR23430">
    <property type="entry name" value="HISTONE H2A"/>
    <property type="match status" value="1"/>
</dbReference>
<evidence type="ECO:0000256" key="5">
    <source>
        <dbReference type="RuleBase" id="RU003767"/>
    </source>
</evidence>
<evidence type="ECO:0000256" key="3">
    <source>
        <dbReference type="ARBA" id="ARBA00022499"/>
    </source>
</evidence>
<dbReference type="GO" id="GO:0005634">
    <property type="term" value="C:nucleus"/>
    <property type="evidence" value="ECO:0007669"/>
    <property type="project" value="UniProtKB-SubCell"/>
</dbReference>
<feature type="compositionally biased region" description="Basic residues" evidence="6">
    <location>
        <begin position="154"/>
        <end position="169"/>
    </location>
</feature>
<dbReference type="GO" id="GO:0000786">
    <property type="term" value="C:nucleosome"/>
    <property type="evidence" value="ECO:0007669"/>
    <property type="project" value="UniProtKB-KW"/>
</dbReference>
<dbReference type="InterPro" id="IPR009072">
    <property type="entry name" value="Histone-fold"/>
</dbReference>
<dbReference type="InterPro" id="IPR002119">
    <property type="entry name" value="Histone_H2A"/>
</dbReference>
<keyword evidence="2 5" id="KW-0158">Chromosome</keyword>
<reference evidence="10" key="1">
    <citation type="submission" date="2017-01" db="EMBL/GenBank/DDBJ databases">
        <title>Comparative genomics of anhydrobiosis in the tardigrade Hypsibius dujardini.</title>
        <authorList>
            <person name="Yoshida Y."/>
            <person name="Koutsovoulos G."/>
            <person name="Laetsch D."/>
            <person name="Stevens L."/>
            <person name="Kumar S."/>
            <person name="Horikawa D."/>
            <person name="Ishino K."/>
            <person name="Komine S."/>
            <person name="Tomita M."/>
            <person name="Blaxter M."/>
            <person name="Arakawa K."/>
        </authorList>
    </citation>
    <scope>NUCLEOTIDE SEQUENCE [LARGE SCALE GENOMIC DNA]</scope>
    <source>
        <strain evidence="10">Z151</strain>
    </source>
</reference>
<dbReference type="EMBL" id="MTYJ01000086">
    <property type="protein sequence ID" value="OQV15625.1"/>
    <property type="molecule type" value="Genomic_DNA"/>
</dbReference>
<evidence type="ECO:0000313" key="10">
    <source>
        <dbReference type="Proteomes" id="UP000192578"/>
    </source>
</evidence>
<dbReference type="SMART" id="SM00414">
    <property type="entry name" value="H2A"/>
    <property type="match status" value="1"/>
</dbReference>
<dbReference type="Pfam" id="PF00125">
    <property type="entry name" value="Histone"/>
    <property type="match status" value="1"/>
</dbReference>
<evidence type="ECO:0000313" key="9">
    <source>
        <dbReference type="EMBL" id="OQV15625.1"/>
    </source>
</evidence>
<dbReference type="SUPFAM" id="SSF47113">
    <property type="entry name" value="Histone-fold"/>
    <property type="match status" value="1"/>
</dbReference>
<comment type="similarity">
    <text evidence="5">Belongs to the histone H2A family.</text>
</comment>
<evidence type="ECO:0000256" key="6">
    <source>
        <dbReference type="SAM" id="MobiDB-lite"/>
    </source>
</evidence>
<feature type="region of interest" description="Disordered" evidence="6">
    <location>
        <begin position="132"/>
        <end position="169"/>
    </location>
</feature>
<feature type="compositionally biased region" description="Basic and acidic residues" evidence="6">
    <location>
        <begin position="141"/>
        <end position="153"/>
    </location>
</feature>
<dbReference type="Gene3D" id="1.10.20.10">
    <property type="entry name" value="Histone, subunit A"/>
    <property type="match status" value="1"/>
</dbReference>
<dbReference type="Pfam" id="PF16211">
    <property type="entry name" value="Histone_H2A_C"/>
    <property type="match status" value="1"/>
</dbReference>
<accession>A0A1W0WK89</accession>
<sequence>MTGRGGKTAQKKRTSKSAKAGLVMPVSRFIRALKKGNYSKRLSAASGVYAAAVIEYLVAEVLELAGKASTDNKKRRISPRHIQLAIRNDEELNRFCEGVVISQGGVMPNVHPALLKQRKDWKSSDTAILSQEQKQSLLESQSEKVKEKSDGKVKKSHKKSPKKTRTSSE</sequence>
<dbReference type="OrthoDB" id="9799930at2759"/>